<protein>
    <submittedName>
        <fullName evidence="2">Uncharacterized protein</fullName>
    </submittedName>
</protein>
<gene>
    <name evidence="2" type="ORF">AVDCRST_MAG56-3584</name>
</gene>
<reference evidence="2" key="1">
    <citation type="submission" date="2020-02" db="EMBL/GenBank/DDBJ databases">
        <authorList>
            <person name="Meier V. D."/>
        </authorList>
    </citation>
    <scope>NUCLEOTIDE SEQUENCE</scope>
    <source>
        <strain evidence="2">AVDCRST_MAG56</strain>
    </source>
</reference>
<dbReference type="AlphaFoldDB" id="A0A6J4JGZ4"/>
<feature type="compositionally biased region" description="Basic residues" evidence="1">
    <location>
        <begin position="1"/>
        <end position="25"/>
    </location>
</feature>
<evidence type="ECO:0000256" key="1">
    <source>
        <dbReference type="SAM" id="MobiDB-lite"/>
    </source>
</evidence>
<sequence>MNSRPGKQRGHRSGSRHGRTPRVGRKNFSLTIEQRPETGCRHFPNSFPPLCVSSTRTNYLS</sequence>
<dbReference type="EMBL" id="CADCTQ010000290">
    <property type="protein sequence ID" value="CAA9277188.1"/>
    <property type="molecule type" value="Genomic_DNA"/>
</dbReference>
<name>A0A6J4JGZ4_9SPHI</name>
<accession>A0A6J4JGZ4</accession>
<proteinExistence type="predicted"/>
<feature type="region of interest" description="Disordered" evidence="1">
    <location>
        <begin position="1"/>
        <end position="29"/>
    </location>
</feature>
<evidence type="ECO:0000313" key="2">
    <source>
        <dbReference type="EMBL" id="CAA9277188.1"/>
    </source>
</evidence>
<organism evidence="2">
    <name type="scientific">uncultured Cytophagales bacterium</name>
    <dbReference type="NCBI Taxonomy" id="158755"/>
    <lineage>
        <taxon>Bacteria</taxon>
        <taxon>Pseudomonadati</taxon>
        <taxon>Bacteroidota</taxon>
        <taxon>Sphingobacteriia</taxon>
        <taxon>Sphingobacteriales</taxon>
        <taxon>environmental samples</taxon>
    </lineage>
</organism>